<gene>
    <name evidence="3" type="ORF">BN980_GECA06s03398g</name>
</gene>
<accession>A0A0J9XB07</accession>
<evidence type="ECO:0000313" key="4">
    <source>
        <dbReference type="Proteomes" id="UP000242525"/>
    </source>
</evidence>
<evidence type="ECO:0000256" key="1">
    <source>
        <dbReference type="SAM" id="MobiDB-lite"/>
    </source>
</evidence>
<evidence type="ECO:0000259" key="2">
    <source>
        <dbReference type="Pfam" id="PF00850"/>
    </source>
</evidence>
<name>A0A0J9XB07_GEOCN</name>
<dbReference type="STRING" id="1173061.A0A0J9XB07"/>
<proteinExistence type="predicted"/>
<feature type="domain" description="Histone deacetylase" evidence="2">
    <location>
        <begin position="230"/>
        <end position="464"/>
    </location>
</feature>
<dbReference type="EMBL" id="CCBN010000006">
    <property type="protein sequence ID" value="CDO54014.1"/>
    <property type="molecule type" value="Genomic_DNA"/>
</dbReference>
<dbReference type="SUPFAM" id="SSF52768">
    <property type="entry name" value="Arginase/deacetylase"/>
    <property type="match status" value="1"/>
</dbReference>
<sequence>MGTLPKKEAIEKLGTLLPSTPGDTVQPQASSPSDPTKTTDPKTEWTTNEETTQGNIIENHNEWETSLNKLKLDYTLNKSVAPESIDASKYIAELDLEALTEDSNFNTPSRTQEQLQMVDPQLLQLEATEVANEDRPDDLMLFYAKFRELQSQTSNIPDDAAPKSRPDSLVVLSPNSYKHVFSRNWYTKSYKASVVERPERLLATSIGIGLALAEYPTQFALHQSSKRVDLRTSSSVVKVHGPDWANRLYDLCKVSGDKLAKNEVEVPNDWHSGDIYLAPGTIDAVEGVICAVEDAVDALYNETEEGTGGFENVFVAVRPPGHHSHTYEPSGFCLINNVHIAIQYAAEKHGITHAVVLDFDLHHGDGTQDICWKLSGLEDDDDNEEAISDPAIDISGKNSPPFSKIGYFSIHDINSFPTETGYATATNIKNASVCVMAHDVCVWNVHLEKYTNEEEFMELYDRKYSALFIKAHEYLQQCQTAHDAQLKAAAVAAAKQNPNSRHPKHKTKSSSKDKDGKIEDPFIPIPFKPLIVLSAGFDASEYENVNMRRHGVHVPNSFYNRFTQDAKALARAHSREGKVLSLLEGGYSDGALSAGVYSHLTGFALASESVNSSNKSGGTGYKNNSLSPARNNVMVTKLMEQGCKPQWNSAKTTSTHTRKPISSSVHFTEADSRWLVQGIGLGRLLWPPEFFPSPVIPALSDPQTKDLAKELVDLTSSFGNLDVDDQESLLASKSSDPDARISGKRILRNRSQLQQNKNF</sequence>
<feature type="compositionally biased region" description="Basic and acidic residues" evidence="1">
    <location>
        <begin position="510"/>
        <end position="519"/>
    </location>
</feature>
<dbReference type="InterPro" id="IPR023696">
    <property type="entry name" value="Ureohydrolase_dom_sf"/>
</dbReference>
<dbReference type="PANTHER" id="PTHR47558:SF1">
    <property type="entry name" value="HISTONE DEACETYLASE HOS3"/>
    <property type="match status" value="1"/>
</dbReference>
<dbReference type="Proteomes" id="UP000242525">
    <property type="component" value="Unassembled WGS sequence"/>
</dbReference>
<comment type="caution">
    <text evidence="3">The sequence shown here is derived from an EMBL/GenBank/DDBJ whole genome shotgun (WGS) entry which is preliminary data.</text>
</comment>
<organism evidence="3 4">
    <name type="scientific">Geotrichum candidum</name>
    <name type="common">Oospora lactis</name>
    <name type="synonym">Dipodascus geotrichum</name>
    <dbReference type="NCBI Taxonomy" id="1173061"/>
    <lineage>
        <taxon>Eukaryota</taxon>
        <taxon>Fungi</taxon>
        <taxon>Dikarya</taxon>
        <taxon>Ascomycota</taxon>
        <taxon>Saccharomycotina</taxon>
        <taxon>Dipodascomycetes</taxon>
        <taxon>Dipodascales</taxon>
        <taxon>Dipodascaceae</taxon>
        <taxon>Geotrichum</taxon>
    </lineage>
</organism>
<dbReference type="GO" id="GO:0004407">
    <property type="term" value="F:histone deacetylase activity"/>
    <property type="evidence" value="ECO:0007669"/>
    <property type="project" value="TreeGrafter"/>
</dbReference>
<dbReference type="InterPro" id="IPR023801">
    <property type="entry name" value="His_deacetylse_dom"/>
</dbReference>
<dbReference type="GO" id="GO:0010468">
    <property type="term" value="P:regulation of gene expression"/>
    <property type="evidence" value="ECO:0007669"/>
    <property type="project" value="UniProtKB-ARBA"/>
</dbReference>
<feature type="region of interest" description="Disordered" evidence="1">
    <location>
        <begin position="489"/>
        <end position="519"/>
    </location>
</feature>
<dbReference type="InterPro" id="IPR037138">
    <property type="entry name" value="His_deacetylse_dom_sf"/>
</dbReference>
<dbReference type="InterPro" id="IPR053244">
    <property type="entry name" value="HDAC_HD_type_1"/>
</dbReference>
<feature type="region of interest" description="Disordered" evidence="1">
    <location>
        <begin position="729"/>
        <end position="759"/>
    </location>
</feature>
<dbReference type="AlphaFoldDB" id="A0A0J9XB07"/>
<dbReference type="PRINTS" id="PR01270">
    <property type="entry name" value="HDASUPER"/>
</dbReference>
<dbReference type="Gene3D" id="3.40.800.20">
    <property type="entry name" value="Histone deacetylase domain"/>
    <property type="match status" value="1"/>
</dbReference>
<dbReference type="Pfam" id="PF00850">
    <property type="entry name" value="Hist_deacetyl"/>
    <property type="match status" value="2"/>
</dbReference>
<reference evidence="3" key="1">
    <citation type="submission" date="2014-03" db="EMBL/GenBank/DDBJ databases">
        <authorList>
            <person name="Casaregola S."/>
        </authorList>
    </citation>
    <scope>NUCLEOTIDE SEQUENCE [LARGE SCALE GENOMIC DNA]</scope>
    <source>
        <strain evidence="3">CLIB 918</strain>
    </source>
</reference>
<feature type="compositionally biased region" description="Polar residues" evidence="1">
    <location>
        <begin position="749"/>
        <end position="759"/>
    </location>
</feature>
<protein>
    <submittedName>
        <fullName evidence="3">Similar to Saccharomyces cerevisiae YPL116W HOS3 Trichostatin A-insensitive homodimeric histone deacetylase (HDAC) with specificity in vitro for histones H3</fullName>
    </submittedName>
</protein>
<feature type="domain" description="Histone deacetylase" evidence="2">
    <location>
        <begin position="527"/>
        <end position="601"/>
    </location>
</feature>
<keyword evidence="4" id="KW-1185">Reference proteome</keyword>
<dbReference type="InterPro" id="IPR000286">
    <property type="entry name" value="HDACs"/>
</dbReference>
<dbReference type="GO" id="GO:0005634">
    <property type="term" value="C:nucleus"/>
    <property type="evidence" value="ECO:0007669"/>
    <property type="project" value="TreeGrafter"/>
</dbReference>
<feature type="region of interest" description="Disordered" evidence="1">
    <location>
        <begin position="13"/>
        <end position="52"/>
    </location>
</feature>
<feature type="compositionally biased region" description="Polar residues" evidence="1">
    <location>
        <begin position="17"/>
        <end position="29"/>
    </location>
</feature>
<evidence type="ECO:0000313" key="3">
    <source>
        <dbReference type="EMBL" id="CDO54014.1"/>
    </source>
</evidence>
<dbReference type="PANTHER" id="PTHR47558">
    <property type="entry name" value="HISTONE DEACETYLASE HOS3"/>
    <property type="match status" value="1"/>
</dbReference>
<dbReference type="OrthoDB" id="5232919at2759"/>